<gene>
    <name evidence="2" type="ORF">I0K15_01760</name>
</gene>
<dbReference type="Proteomes" id="UP000594800">
    <property type="component" value="Chromosome"/>
</dbReference>
<keyword evidence="3" id="KW-1185">Reference proteome</keyword>
<name>A0A7S9QD20_9RHOB</name>
<reference evidence="2 3" key="1">
    <citation type="submission" date="2020-11" db="EMBL/GenBank/DDBJ databases">
        <title>Description of Pontivivens ytuae sp. nov. isolated from deep sea sediment of Mariana Trench.</title>
        <authorList>
            <person name="Wang Z."/>
            <person name="Sun Q.-L."/>
            <person name="Xu X.-D."/>
            <person name="Tang Y.-Z."/>
            <person name="Zhang J."/>
        </authorList>
    </citation>
    <scope>NUCLEOTIDE SEQUENCE [LARGE SCALE GENOMIC DNA]</scope>
    <source>
        <strain evidence="2 3">MT2928</strain>
    </source>
</reference>
<proteinExistence type="predicted"/>
<dbReference type="EMBL" id="CP064942">
    <property type="protein sequence ID" value="QPH54533.1"/>
    <property type="molecule type" value="Genomic_DNA"/>
</dbReference>
<feature type="region of interest" description="Disordered" evidence="1">
    <location>
        <begin position="30"/>
        <end position="59"/>
    </location>
</feature>
<dbReference type="KEGG" id="poz:I0K15_01760"/>
<evidence type="ECO:0000313" key="3">
    <source>
        <dbReference type="Proteomes" id="UP000594800"/>
    </source>
</evidence>
<evidence type="ECO:0000313" key="2">
    <source>
        <dbReference type="EMBL" id="QPH54533.1"/>
    </source>
</evidence>
<feature type="compositionally biased region" description="Basic residues" evidence="1">
    <location>
        <begin position="50"/>
        <end position="59"/>
    </location>
</feature>
<sequence length="59" mass="6811">MIGAWFEAARIGLHRGERRKEKIRQALQHNRQVREAQAGDAISDLVEVPKRRRHVSPGQ</sequence>
<dbReference type="AlphaFoldDB" id="A0A7S9QD20"/>
<organism evidence="2 3">
    <name type="scientific">Pontivivens ytuae</name>
    <dbReference type="NCBI Taxonomy" id="2789856"/>
    <lineage>
        <taxon>Bacteria</taxon>
        <taxon>Pseudomonadati</taxon>
        <taxon>Pseudomonadota</taxon>
        <taxon>Alphaproteobacteria</taxon>
        <taxon>Rhodobacterales</taxon>
        <taxon>Paracoccaceae</taxon>
        <taxon>Pontivivens</taxon>
    </lineage>
</organism>
<dbReference type="RefSeq" id="WP_196103742.1">
    <property type="nucleotide sequence ID" value="NZ_CP064942.1"/>
</dbReference>
<evidence type="ECO:0000256" key="1">
    <source>
        <dbReference type="SAM" id="MobiDB-lite"/>
    </source>
</evidence>
<accession>A0A7S9QD20</accession>
<protein>
    <submittedName>
        <fullName evidence="2">Uncharacterized protein</fullName>
    </submittedName>
</protein>